<proteinExistence type="predicted"/>
<dbReference type="Proteomes" id="UP000005446">
    <property type="component" value="Unassembled WGS sequence"/>
</dbReference>
<dbReference type="AlphaFoldDB" id="H0ENK3"/>
<evidence type="ECO:0000313" key="2">
    <source>
        <dbReference type="Proteomes" id="UP000005446"/>
    </source>
</evidence>
<gene>
    <name evidence="1" type="ORF">M7I_4210</name>
</gene>
<dbReference type="HOGENOM" id="CLU_1366369_0_0_1"/>
<dbReference type="OrthoDB" id="661148at2759"/>
<evidence type="ECO:0000313" key="1">
    <source>
        <dbReference type="EMBL" id="EHK99885.1"/>
    </source>
</evidence>
<reference evidence="1 2" key="1">
    <citation type="journal article" date="2012" name="Eukaryot. Cell">
        <title>Genome sequence of the fungus Glarea lozoyensis: the first genome sequence of a species from the Helotiaceae family.</title>
        <authorList>
            <person name="Youssar L."/>
            <person name="Gruening B.A."/>
            <person name="Erxleben A."/>
            <person name="Guenther S."/>
            <person name="Huettel W."/>
        </authorList>
    </citation>
    <scope>NUCLEOTIDE SEQUENCE [LARGE SCALE GENOMIC DNA]</scope>
    <source>
        <strain evidence="2">ATCC 74030 / MF5533</strain>
    </source>
</reference>
<organism evidence="1 2">
    <name type="scientific">Glarea lozoyensis (strain ATCC 74030 / MF5533)</name>
    <dbReference type="NCBI Taxonomy" id="1104152"/>
    <lineage>
        <taxon>Eukaryota</taxon>
        <taxon>Fungi</taxon>
        <taxon>Dikarya</taxon>
        <taxon>Ascomycota</taxon>
        <taxon>Pezizomycotina</taxon>
        <taxon>Leotiomycetes</taxon>
        <taxon>Helotiales</taxon>
        <taxon>Helotiaceae</taxon>
        <taxon>Glarea</taxon>
    </lineage>
</organism>
<sequence length="200" mass="22491">MIMFDVSGPSGGLYGMKELVFLDLGGTVTSFDWQPATDNHLTLNAIGDAIKNFKTFQILDMDPFSVTVGAVGLLDFANKVTNGLIDRYQAFSSAPRQMLEIADQITLCAGLVDVFAKSVDGTGKQDFPRKFKADAAGLITQKPGYTERLKYAFSDEKKIKQQQEKLKQVQHMLMFMTTCWMYQLPNQPKEPQEVKRKFQE</sequence>
<name>H0ENK3_GLAL7</name>
<dbReference type="InParanoid" id="H0ENK3"/>
<protein>
    <submittedName>
        <fullName evidence="1">Uncharacterized protein</fullName>
    </submittedName>
</protein>
<comment type="caution">
    <text evidence="1">The sequence shown here is derived from an EMBL/GenBank/DDBJ whole genome shotgun (WGS) entry which is preliminary data.</text>
</comment>
<accession>H0ENK3</accession>
<keyword evidence="2" id="KW-1185">Reference proteome</keyword>
<dbReference type="EMBL" id="AGUE01000104">
    <property type="protein sequence ID" value="EHK99885.1"/>
    <property type="molecule type" value="Genomic_DNA"/>
</dbReference>